<evidence type="ECO:0000313" key="2">
    <source>
        <dbReference type="EMBL" id="AJE04481.1"/>
    </source>
</evidence>
<protein>
    <recommendedName>
        <fullName evidence="1">AXH domain-containing protein</fullName>
    </recommendedName>
</protein>
<dbReference type="HOGENOM" id="CLU_2734288_0_0_7"/>
<sequence>MKCPVCKNHEHVDIDLHSDGFTENIIECPICGAIWSVNHGVIEIVKDPQEKSFLEAKSECVEGDDYNLDGA</sequence>
<feature type="domain" description="AXH" evidence="1">
    <location>
        <begin position="17"/>
        <end position="71"/>
    </location>
</feature>
<name>A0A0B5BK94_9BACT</name>
<evidence type="ECO:0000313" key="3">
    <source>
        <dbReference type="Proteomes" id="UP000057609"/>
    </source>
</evidence>
<dbReference type="KEGG" id="gpi:GPICK_14925"/>
<evidence type="ECO:0000259" key="1">
    <source>
        <dbReference type="PROSITE" id="PS51148"/>
    </source>
</evidence>
<proteinExistence type="predicted"/>
<dbReference type="Proteomes" id="UP000057609">
    <property type="component" value="Chromosome"/>
</dbReference>
<gene>
    <name evidence="2" type="ORF">GPICK_14925</name>
</gene>
<dbReference type="AlphaFoldDB" id="A0A0B5BK94"/>
<dbReference type="RefSeq" id="WP_039744529.1">
    <property type="nucleotide sequence ID" value="NZ_CP009788.1"/>
</dbReference>
<dbReference type="PROSITE" id="PS51148">
    <property type="entry name" value="AXH"/>
    <property type="match status" value="1"/>
</dbReference>
<accession>A0A0B5BK94</accession>
<organism evidence="2 3">
    <name type="scientific">Geobacter pickeringii</name>
    <dbReference type="NCBI Taxonomy" id="345632"/>
    <lineage>
        <taxon>Bacteria</taxon>
        <taxon>Pseudomonadati</taxon>
        <taxon>Thermodesulfobacteriota</taxon>
        <taxon>Desulfuromonadia</taxon>
        <taxon>Geobacterales</taxon>
        <taxon>Geobacteraceae</taxon>
        <taxon>Geobacter</taxon>
    </lineage>
</organism>
<dbReference type="GO" id="GO:0003723">
    <property type="term" value="F:RNA binding"/>
    <property type="evidence" value="ECO:0007669"/>
    <property type="project" value="InterPro"/>
</dbReference>
<dbReference type="InterPro" id="IPR003652">
    <property type="entry name" value="Ataxin_AXH_dom"/>
</dbReference>
<keyword evidence="3" id="KW-1185">Reference proteome</keyword>
<dbReference type="OrthoDB" id="5397789at2"/>
<dbReference type="EMBL" id="CP009788">
    <property type="protein sequence ID" value="AJE04481.1"/>
    <property type="molecule type" value="Genomic_DNA"/>
</dbReference>
<reference evidence="2 3" key="1">
    <citation type="journal article" date="2015" name="Genome Announc.">
        <title>Complete Genome of Geobacter pickeringii G13T, a Metal-Reducing Isolate from Sedimentary Kaolin Deposits.</title>
        <authorList>
            <person name="Badalamenti J.P."/>
            <person name="Bond D.R."/>
        </authorList>
    </citation>
    <scope>NUCLEOTIDE SEQUENCE [LARGE SCALE GENOMIC DNA]</scope>
    <source>
        <strain evidence="2 3">G13</strain>
    </source>
</reference>